<dbReference type="EMBL" id="LSRX01000656">
    <property type="protein sequence ID" value="OLP91634.1"/>
    <property type="molecule type" value="Genomic_DNA"/>
</dbReference>
<dbReference type="PANTHER" id="PTHR45615:SF66">
    <property type="entry name" value="CARD DOMAIN-CONTAINING PROTEIN"/>
    <property type="match status" value="1"/>
</dbReference>
<proteinExistence type="predicted"/>
<dbReference type="PANTHER" id="PTHR45615">
    <property type="entry name" value="MYOSIN HEAVY CHAIN, NON-MUSCLE"/>
    <property type="match status" value="1"/>
</dbReference>
<evidence type="ECO:0000313" key="3">
    <source>
        <dbReference type="EMBL" id="OLP91634.1"/>
    </source>
</evidence>
<feature type="compositionally biased region" description="Polar residues" evidence="2">
    <location>
        <begin position="593"/>
        <end position="610"/>
    </location>
</feature>
<feature type="compositionally biased region" description="Basic and acidic residues" evidence="2">
    <location>
        <begin position="112"/>
        <end position="149"/>
    </location>
</feature>
<feature type="compositionally biased region" description="Low complexity" evidence="2">
    <location>
        <begin position="624"/>
        <end position="638"/>
    </location>
</feature>
<keyword evidence="4" id="KW-1185">Reference proteome</keyword>
<dbReference type="Proteomes" id="UP000186817">
    <property type="component" value="Unassembled WGS sequence"/>
</dbReference>
<reference evidence="3 4" key="1">
    <citation type="submission" date="2016-02" db="EMBL/GenBank/DDBJ databases">
        <title>Genome analysis of coral dinoflagellate symbionts highlights evolutionary adaptations to a symbiotic lifestyle.</title>
        <authorList>
            <person name="Aranda M."/>
            <person name="Li Y."/>
            <person name="Liew Y.J."/>
            <person name="Baumgarten S."/>
            <person name="Simakov O."/>
            <person name="Wilson M."/>
            <person name="Piel J."/>
            <person name="Ashoor H."/>
            <person name="Bougouffa S."/>
            <person name="Bajic V.B."/>
            <person name="Ryu T."/>
            <person name="Ravasi T."/>
            <person name="Bayer T."/>
            <person name="Micklem G."/>
            <person name="Kim H."/>
            <person name="Bhak J."/>
            <person name="Lajeunesse T.C."/>
            <person name="Voolstra C.R."/>
        </authorList>
    </citation>
    <scope>NUCLEOTIDE SEQUENCE [LARGE SCALE GENOMIC DNA]</scope>
    <source>
        <strain evidence="3 4">CCMP2467</strain>
    </source>
</reference>
<feature type="compositionally biased region" description="Basic and acidic residues" evidence="2">
    <location>
        <begin position="383"/>
        <end position="453"/>
    </location>
</feature>
<keyword evidence="1" id="KW-0175">Coiled coil</keyword>
<feature type="region of interest" description="Disordered" evidence="2">
    <location>
        <begin position="112"/>
        <end position="176"/>
    </location>
</feature>
<accession>A0A1Q9D8W3</accession>
<feature type="compositionally biased region" description="Basic residues" evidence="2">
    <location>
        <begin position="150"/>
        <end position="159"/>
    </location>
</feature>
<feature type="compositionally biased region" description="Basic and acidic residues" evidence="2">
    <location>
        <begin position="642"/>
        <end position="658"/>
    </location>
</feature>
<evidence type="ECO:0000256" key="2">
    <source>
        <dbReference type="SAM" id="MobiDB-lite"/>
    </source>
</evidence>
<sequence length="751" mass="83036">MAEVVLTIPEHEVDKGAEGPQLSELERKVIAKILKQCLSRVRRLLEKSESSHNEKIDRLKSKLLALPEHVEPEQLELDLTKGSSSSAGDTPEARKAAEEKYKEAHAKVFGLRKEKMAKSARAADEKTAKSSGADEKTAKSSGADDEKTAKPSKAKPRPSKKAEAKRGTFAGRNWPTGPLPSMRFDAAYEAWHLDDKFARHKQRAFLSFLTEHGLQEIHEEGDMYERCHEMAILFMTVEEKERALHASGRTKPAQVHGYDDDPRALLLVDNMAFAMVSILLHCPDLECAELETTFFDFLDFRRYLLQDNMARSRWCCKDSQATQVWDGVPAPSPTNTLPDTYDDDLNAELARLIDECGPDEEPGFSTDVSTTKGSDLERLKAEEEDIQHERKQQQAAAEVERKRQEAAEMERKRQEAAEMERKRQEAAEMERKRQEAAEMEKKRQEAAEMERRLQQAAGPMQLSPSGKRSLSPPMSPLSKQLKQAEEEEAALQTQMKKQKLEELQRRNELMRQKLAGLVTKVPPVAKAALPLPTETPAPPTPSSTSVPPSPSIVPPSPASVPATPMSMPAPASVPPTPASVPATPPTPKAPSDLQRSSPLQHQGSNVSSLSDKSDDPAATRCSGAEEPATSTPTPAPATVRASDLKESLPRFNRSETKKSMEKEVLGKVGSFARLQLQLTGVSEAAGVLDALRKAQIDLEMKYKALQAMAENVEESEWQTHIKDVAAAYLICASKEDFAVGVARVQSSKKRE</sequence>
<name>A0A1Q9D8W3_SYMMI</name>
<evidence type="ECO:0000256" key="1">
    <source>
        <dbReference type="SAM" id="Coils"/>
    </source>
</evidence>
<organism evidence="3 4">
    <name type="scientific">Symbiodinium microadriaticum</name>
    <name type="common">Dinoflagellate</name>
    <name type="synonym">Zooxanthella microadriatica</name>
    <dbReference type="NCBI Taxonomy" id="2951"/>
    <lineage>
        <taxon>Eukaryota</taxon>
        <taxon>Sar</taxon>
        <taxon>Alveolata</taxon>
        <taxon>Dinophyceae</taxon>
        <taxon>Suessiales</taxon>
        <taxon>Symbiodiniaceae</taxon>
        <taxon>Symbiodinium</taxon>
    </lineage>
</organism>
<evidence type="ECO:0000313" key="4">
    <source>
        <dbReference type="Proteomes" id="UP000186817"/>
    </source>
</evidence>
<feature type="region of interest" description="Disordered" evidence="2">
    <location>
        <begin position="528"/>
        <end position="658"/>
    </location>
</feature>
<feature type="compositionally biased region" description="Pro residues" evidence="2">
    <location>
        <begin position="533"/>
        <end position="558"/>
    </location>
</feature>
<feature type="region of interest" description="Disordered" evidence="2">
    <location>
        <begin position="74"/>
        <end position="100"/>
    </location>
</feature>
<dbReference type="OrthoDB" id="10500539at2759"/>
<feature type="compositionally biased region" description="Pro residues" evidence="2">
    <location>
        <begin position="571"/>
        <end position="588"/>
    </location>
</feature>
<comment type="caution">
    <text evidence="3">The sequence shown here is derived from an EMBL/GenBank/DDBJ whole genome shotgun (WGS) entry which is preliminary data.</text>
</comment>
<feature type="compositionally biased region" description="Low complexity" evidence="2">
    <location>
        <begin position="559"/>
        <end position="570"/>
    </location>
</feature>
<feature type="region of interest" description="Disordered" evidence="2">
    <location>
        <begin position="383"/>
        <end position="504"/>
    </location>
</feature>
<gene>
    <name evidence="3" type="ORF">AK812_SmicGene26639</name>
</gene>
<feature type="compositionally biased region" description="Basic and acidic residues" evidence="2">
    <location>
        <begin position="91"/>
        <end position="100"/>
    </location>
</feature>
<protein>
    <submittedName>
        <fullName evidence="3">Reticulocyte-binding protein 2-like a</fullName>
    </submittedName>
</protein>
<dbReference type="AlphaFoldDB" id="A0A1Q9D8W3"/>
<feature type="coiled-coil region" evidence="1">
    <location>
        <begin position="688"/>
        <end position="715"/>
    </location>
</feature>
<feature type="region of interest" description="Disordered" evidence="2">
    <location>
        <begin position="356"/>
        <end position="375"/>
    </location>
</feature>